<dbReference type="InterPro" id="IPR001810">
    <property type="entry name" value="F-box_dom"/>
</dbReference>
<keyword evidence="3" id="KW-1185">Reference proteome</keyword>
<dbReference type="Gene3D" id="3.80.10.10">
    <property type="entry name" value="Ribonuclease Inhibitor"/>
    <property type="match status" value="1"/>
</dbReference>
<evidence type="ECO:0000313" key="2">
    <source>
        <dbReference type="EMBL" id="KAJ3227118.1"/>
    </source>
</evidence>
<organism evidence="2 3">
    <name type="scientific">Clydaea vesicula</name>
    <dbReference type="NCBI Taxonomy" id="447962"/>
    <lineage>
        <taxon>Eukaryota</taxon>
        <taxon>Fungi</taxon>
        <taxon>Fungi incertae sedis</taxon>
        <taxon>Chytridiomycota</taxon>
        <taxon>Chytridiomycota incertae sedis</taxon>
        <taxon>Chytridiomycetes</taxon>
        <taxon>Lobulomycetales</taxon>
        <taxon>Lobulomycetaceae</taxon>
        <taxon>Clydaea</taxon>
    </lineage>
</organism>
<name>A0AAD5U7A4_9FUNG</name>
<reference evidence="2" key="1">
    <citation type="submission" date="2020-05" db="EMBL/GenBank/DDBJ databases">
        <title>Phylogenomic resolution of chytrid fungi.</title>
        <authorList>
            <person name="Stajich J.E."/>
            <person name="Amses K."/>
            <person name="Simmons R."/>
            <person name="Seto K."/>
            <person name="Myers J."/>
            <person name="Bonds A."/>
            <person name="Quandt C.A."/>
            <person name="Barry K."/>
            <person name="Liu P."/>
            <person name="Grigoriev I."/>
            <person name="Longcore J.E."/>
            <person name="James T.Y."/>
        </authorList>
    </citation>
    <scope>NUCLEOTIDE SEQUENCE</scope>
    <source>
        <strain evidence="2">JEL0476</strain>
    </source>
</reference>
<proteinExistence type="predicted"/>
<dbReference type="Proteomes" id="UP001211065">
    <property type="component" value="Unassembled WGS sequence"/>
</dbReference>
<feature type="domain" description="F-box" evidence="1">
    <location>
        <begin position="1"/>
        <end position="43"/>
    </location>
</feature>
<dbReference type="SMART" id="SM00256">
    <property type="entry name" value="FBOX"/>
    <property type="match status" value="1"/>
</dbReference>
<evidence type="ECO:0000313" key="3">
    <source>
        <dbReference type="Proteomes" id="UP001211065"/>
    </source>
</evidence>
<dbReference type="PROSITE" id="PS50181">
    <property type="entry name" value="FBOX"/>
    <property type="match status" value="1"/>
</dbReference>
<evidence type="ECO:0000259" key="1">
    <source>
        <dbReference type="PROSITE" id="PS50181"/>
    </source>
</evidence>
<protein>
    <recommendedName>
        <fullName evidence="1">F-box domain-containing protein</fullName>
    </recommendedName>
</protein>
<accession>A0AAD5U7A4</accession>
<dbReference type="InterPro" id="IPR032675">
    <property type="entry name" value="LRR_dom_sf"/>
</dbReference>
<dbReference type="SUPFAM" id="SSF81383">
    <property type="entry name" value="F-box domain"/>
    <property type="match status" value="1"/>
</dbReference>
<gene>
    <name evidence="2" type="ORF">HK099_003337</name>
</gene>
<dbReference type="AlphaFoldDB" id="A0AAD5U7A4"/>
<dbReference type="EMBL" id="JADGJW010000022">
    <property type="protein sequence ID" value="KAJ3227118.1"/>
    <property type="molecule type" value="Genomic_DNA"/>
</dbReference>
<sequence>MLLPIELQEKIVNSINCLRDLNNLSLVNKRWSNVCRQRLFKNLVFTKENFRSIFNCLKLNLMYSKKKKGFWFKPKITSIYVKKMTSEDANAFYEELEGMKFNLEEFQDQNILKISVFLKLMANSNNLHSVKLKDLFFDKGKFHFEDKFSTSQKVSESRTKDENDFVGAVRNFRNLRIFFVKSFFESNESLINSKTFYKNFEFNTNITGLFLNSNSINVTHLISKRLKLLKNLTTFGIHFTSHKLVDTSFLILVSNIQNSNKITELTVLSDDYFTDVLLFAIGQKFTKLKKLQIWYSNFITWSAFTEILLTNSSLNSMQCFFNEELSDTVLSSLKNLSNNISEFNLVFGKKSKNLSNNAVVDFCSKFKDLKLIYNPANFHGFSYEILAVFKRFKIKVVSDFPDPDIQ</sequence>
<dbReference type="CDD" id="cd09917">
    <property type="entry name" value="F-box_SF"/>
    <property type="match status" value="1"/>
</dbReference>
<dbReference type="InterPro" id="IPR036047">
    <property type="entry name" value="F-box-like_dom_sf"/>
</dbReference>
<comment type="caution">
    <text evidence="2">The sequence shown here is derived from an EMBL/GenBank/DDBJ whole genome shotgun (WGS) entry which is preliminary data.</text>
</comment>